<reference evidence="6" key="1">
    <citation type="submission" date="2018-06" db="EMBL/GenBank/DDBJ databases">
        <authorList>
            <person name="Zhirakovskaya E."/>
        </authorList>
    </citation>
    <scope>NUCLEOTIDE SEQUENCE</scope>
</reference>
<gene>
    <name evidence="6" type="ORF">MNBD_IGNAVI01-2170</name>
</gene>
<dbReference type="PANTHER" id="PTHR42783">
    <property type="entry name" value="GLUTAMATE SYNTHASE [NADPH] SMALL CHAIN"/>
    <property type="match status" value="1"/>
</dbReference>
<proteinExistence type="predicted"/>
<evidence type="ECO:0000259" key="4">
    <source>
        <dbReference type="PROSITE" id="PS51379"/>
    </source>
</evidence>
<dbReference type="PROSITE" id="PS51379">
    <property type="entry name" value="4FE4S_FER_2"/>
    <property type="match status" value="2"/>
</dbReference>
<dbReference type="GO" id="GO:0051536">
    <property type="term" value="F:iron-sulfur cluster binding"/>
    <property type="evidence" value="ECO:0007669"/>
    <property type="project" value="UniProtKB-KW"/>
</dbReference>
<keyword evidence="3" id="KW-0411">Iron-sulfur</keyword>
<evidence type="ECO:0000259" key="5">
    <source>
        <dbReference type="PROSITE" id="PS51669"/>
    </source>
</evidence>
<dbReference type="AlphaFoldDB" id="A0A3B1C3R3"/>
<dbReference type="PROSITE" id="PS51669">
    <property type="entry name" value="4FE4S_MOW_BIS_MGD"/>
    <property type="match status" value="1"/>
</dbReference>
<name>A0A3B1C3R3_9ZZZZ</name>
<sequence>MSKENKKYWKSIDEYNKKELSVSKSDEFMEGTTDEFDLSKLNGLSRRKFLALLSASTAFAVTACSDYHDQKELAPYTKRPDGLLPGKPNYYASTCNDCSQACGILIKTREGRPIKVDGNDLHPINKGKICATGQASVYNLYDPSRLQFPTKGKNKVDWTSADSDIINKLDETVKSGKKIAVITHPINSPTEKKLLDEFKQRYATAEVYSYELFNNCNKKFAWFKSYGSPEIPSIKWDEADIILSLESDFLAKEANHIEATRLFSSRRDIMKSDHFNRLYVAEAGMSLTNTNSDYRIQVRPDAQYDFVLSLMSEVVKKGASVINIDSSIKKKLSNYSLDSFVTKWNIDAIKVNYLIDDLINNKGKAIVYAGEVLPADVHIAVNLLNEILGNTKLYDYDRAYVNTGQQTHLDDFKVLIDSFNKGEFGAVIHYDVNPVFHLPSSMKYADALKNIDLVVSLVHSKNESTVNDTYTLPINHSFESWGDAQARKNVYSLRQPVIAPLYNTRQREAVILTWITSSSEAYSEDMYHKYLMESCRENIYNEMKLAVDFKTFWLAALHDGYVELNKQSTKKHVFDLTAFDLRKHSSASTDFGLLLSRNYFIGDGRFANNGWLQEIPNPISKVAWDNYAAISPSTAKKMDLEIGDIVKVSVGENSVDLPVMIQPGIVNDMITVELGYGRTVIGDAGKDAGFNASDLLNQQNGSSPWITSGISIEKTGKSYELVSTQEHHSLDDDFVKDFHLKRGIIREATLAEYKTNPEFAHEYDEELVSITIEHEFNEIKWGMAIDMNKCVSCATCVASCDVENNVQVVGKDQVAIGREMHWIRIDRYYSGTPEDPIVSNQPMLCQHCDNAPCENVCPVNATNHSPDGLNQMIYNRCVGTRYCANNCPYKVRRFNFFNFLDHFADSYYENEVTPLVYNPEVTIRSRGVMEKCSFCVQKISEERENAIREGREVNGKNVVTACQQACPADAIVFGDVNDPNSKVAQYRNHKLGYSVLQNLNVKPNVTYVAKLRNTHSEDA</sequence>
<dbReference type="Gene3D" id="3.40.50.740">
    <property type="match status" value="1"/>
</dbReference>
<accession>A0A3B1C3R3</accession>
<dbReference type="GO" id="GO:0046872">
    <property type="term" value="F:metal ion binding"/>
    <property type="evidence" value="ECO:0007669"/>
    <property type="project" value="UniProtKB-KW"/>
</dbReference>
<dbReference type="InterPro" id="IPR017896">
    <property type="entry name" value="4Fe4S_Fe-S-bd"/>
</dbReference>
<dbReference type="Gene3D" id="3.40.228.10">
    <property type="entry name" value="Dimethylsulfoxide Reductase, domain 2"/>
    <property type="match status" value="1"/>
</dbReference>
<keyword evidence="2" id="KW-0408">Iron</keyword>
<evidence type="ECO:0000256" key="1">
    <source>
        <dbReference type="ARBA" id="ARBA00022723"/>
    </source>
</evidence>
<dbReference type="Gene3D" id="3.30.2070.10">
    <property type="entry name" value="Formate dehydrogenase/DMSO reductase"/>
    <property type="match status" value="1"/>
</dbReference>
<dbReference type="EMBL" id="UOGD01000291">
    <property type="protein sequence ID" value="VAX25146.1"/>
    <property type="molecule type" value="Genomic_DNA"/>
</dbReference>
<dbReference type="CDD" id="cd10551">
    <property type="entry name" value="PsrB"/>
    <property type="match status" value="1"/>
</dbReference>
<dbReference type="Pfam" id="PF04879">
    <property type="entry name" value="Molybdop_Fe4S4"/>
    <property type="match status" value="1"/>
</dbReference>
<dbReference type="SMART" id="SM00926">
    <property type="entry name" value="Molybdop_Fe4S4"/>
    <property type="match status" value="1"/>
</dbReference>
<feature type="domain" description="4Fe-4S Mo/W bis-MGD-type" evidence="5">
    <location>
        <begin position="88"/>
        <end position="144"/>
    </location>
</feature>
<dbReference type="InterPro" id="IPR009010">
    <property type="entry name" value="Asp_de-COase-like_dom_sf"/>
</dbReference>
<dbReference type="Pfam" id="PF12838">
    <property type="entry name" value="Fer4_7"/>
    <property type="match status" value="1"/>
</dbReference>
<keyword evidence="6" id="KW-0560">Oxidoreductase</keyword>
<dbReference type="CDD" id="cd02784">
    <property type="entry name" value="MopB_CT_PHLH"/>
    <property type="match status" value="1"/>
</dbReference>
<keyword evidence="1" id="KW-0479">Metal-binding</keyword>
<dbReference type="NCBIfam" id="TIGR04519">
    <property type="entry name" value="MoCo_extend_TAT"/>
    <property type="match status" value="1"/>
</dbReference>
<evidence type="ECO:0000313" key="6">
    <source>
        <dbReference type="EMBL" id="VAX25146.1"/>
    </source>
</evidence>
<protein>
    <submittedName>
        <fullName evidence="6">Molybdopterin oxidoreductase, iron-sulfur binding subunit</fullName>
        <ecNumber evidence="6">1.2.7.-</ecNumber>
    </submittedName>
</protein>
<organism evidence="6">
    <name type="scientific">hydrothermal vent metagenome</name>
    <dbReference type="NCBI Taxonomy" id="652676"/>
    <lineage>
        <taxon>unclassified sequences</taxon>
        <taxon>metagenomes</taxon>
        <taxon>ecological metagenomes</taxon>
    </lineage>
</organism>
<dbReference type="InterPro" id="IPR030948">
    <property type="entry name" value="TAT_var_transloc_signal_dom"/>
</dbReference>
<evidence type="ECO:0000256" key="2">
    <source>
        <dbReference type="ARBA" id="ARBA00023004"/>
    </source>
</evidence>
<feature type="domain" description="4Fe-4S ferredoxin-type" evidence="4">
    <location>
        <begin position="834"/>
        <end position="867"/>
    </location>
</feature>
<dbReference type="Gene3D" id="3.30.70.20">
    <property type="match status" value="2"/>
</dbReference>
<dbReference type="InterPro" id="IPR006963">
    <property type="entry name" value="Mopterin_OxRdtase_4Fe-4S_dom"/>
</dbReference>
<evidence type="ECO:0000256" key="3">
    <source>
        <dbReference type="ARBA" id="ARBA00023014"/>
    </source>
</evidence>
<dbReference type="EC" id="1.2.7.-" evidence="6"/>
<dbReference type="Gene3D" id="2.20.25.90">
    <property type="entry name" value="ADC-like domains"/>
    <property type="match status" value="1"/>
</dbReference>
<dbReference type="SUPFAM" id="SSF54862">
    <property type="entry name" value="4Fe-4S ferredoxins"/>
    <property type="match status" value="1"/>
</dbReference>
<dbReference type="GO" id="GO:0016491">
    <property type="term" value="F:oxidoreductase activity"/>
    <property type="evidence" value="ECO:0007669"/>
    <property type="project" value="UniProtKB-KW"/>
</dbReference>
<feature type="domain" description="4Fe-4S ferredoxin-type" evidence="4">
    <location>
        <begin position="781"/>
        <end position="811"/>
    </location>
</feature>
<dbReference type="PANTHER" id="PTHR42783:SF3">
    <property type="entry name" value="GLUTAMATE SYNTHASE [NADPH] SMALL CHAIN-RELATED"/>
    <property type="match status" value="1"/>
</dbReference>
<dbReference type="Gene3D" id="2.40.40.20">
    <property type="match status" value="1"/>
</dbReference>
<dbReference type="SUPFAM" id="SSF53706">
    <property type="entry name" value="Formate dehydrogenase/DMSO reductase, domains 1-3"/>
    <property type="match status" value="1"/>
</dbReference>
<dbReference type="SUPFAM" id="SSF50692">
    <property type="entry name" value="ADC-like"/>
    <property type="match status" value="1"/>
</dbReference>